<evidence type="ECO:0000256" key="5">
    <source>
        <dbReference type="ARBA" id="ARBA00022741"/>
    </source>
</evidence>
<reference evidence="7 8" key="1">
    <citation type="journal article" date="2020" name="Mol. Biol. Evol.">
        <title>Interspecific Gene Flow and the Evolution of Specialization in Black and White Rhinoceros.</title>
        <authorList>
            <person name="Moodley Y."/>
            <person name="Westbury M.V."/>
            <person name="Russo I.M."/>
            <person name="Gopalakrishnan S."/>
            <person name="Rakotoarivelo A."/>
            <person name="Olsen R.A."/>
            <person name="Prost S."/>
            <person name="Tunstall T."/>
            <person name="Ryder O.A."/>
            <person name="Dalen L."/>
            <person name="Bruford M.W."/>
        </authorList>
    </citation>
    <scope>NUCLEOTIDE SEQUENCE [LARGE SCALE GENOMIC DNA]</scope>
    <source>
        <strain evidence="7">SBR-YM</strain>
        <tissue evidence="7">Skin</tissue>
    </source>
</reference>
<evidence type="ECO:0000256" key="6">
    <source>
        <dbReference type="ARBA" id="ARBA00022840"/>
    </source>
</evidence>
<dbReference type="InterPro" id="IPR027417">
    <property type="entry name" value="P-loop_NTPase"/>
</dbReference>
<evidence type="ECO:0000256" key="4">
    <source>
        <dbReference type="ARBA" id="ARBA00022598"/>
    </source>
</evidence>
<comment type="caution">
    <text evidence="7">The sequence shown here is derived from an EMBL/GenBank/DDBJ whole genome shotgun (WGS) entry which is preliminary data.</text>
</comment>
<keyword evidence="6" id="KW-0067">ATP-binding</keyword>
<dbReference type="Gene3D" id="3.40.50.300">
    <property type="entry name" value="P-loop containing nucleotide triphosphate hydrolases"/>
    <property type="match status" value="1"/>
</dbReference>
<dbReference type="GO" id="GO:0035999">
    <property type="term" value="P:tetrahydrofolate interconversion"/>
    <property type="evidence" value="ECO:0007669"/>
    <property type="project" value="UniProtKB-UniPathway"/>
</dbReference>
<sequence length="379" mass="41414">LHEADIVVLGLPKPEEIPLSWIQPGTTVLNCSHDFLSGKLGCGSPAVHFGGLIADDDVSLLAAALRIQSVVNSGRRRLREQQYTRWQLHCLELQPLSPVPSDIEISRAQTPKAVDVLAKEIGLLPDEIEIYGKSKAKVRLSLLERFKDQADGKYVLVAGPQIHPFLKCDVFLSISIGIPSLDMRITPTPLGEGKSTVTIGLVQALTAHLNINSFACLRQPSQGPTFGVKGGAAGGGYAQVIPMEEFNLHLTGDIHAITAANNLLAAAIDTRIFHENTQTDKALYNRLVPSVNGVREFSKIQLARLKKLGINKTDPSALTEEEMRRFSRLDIDPSTITWQRVLDTNDRFLRKITIGQANTEKGCSRQVGGIFFTGVALFL</sequence>
<dbReference type="AlphaFoldDB" id="A0A7J7EHB3"/>
<dbReference type="GO" id="GO:0005524">
    <property type="term" value="F:ATP binding"/>
    <property type="evidence" value="ECO:0007669"/>
    <property type="project" value="UniProtKB-KW"/>
</dbReference>
<name>A0A7J7EHB3_DICBM</name>
<dbReference type="UniPathway" id="UPA00193"/>
<evidence type="ECO:0000256" key="2">
    <source>
        <dbReference type="ARBA" id="ARBA00012295"/>
    </source>
</evidence>
<dbReference type="PROSITE" id="PS00721">
    <property type="entry name" value="FTHFS_1"/>
    <property type="match status" value="1"/>
</dbReference>
<dbReference type="SUPFAM" id="SSF52540">
    <property type="entry name" value="P-loop containing nucleoside triphosphate hydrolases"/>
    <property type="match status" value="1"/>
</dbReference>
<dbReference type="InterPro" id="IPR000559">
    <property type="entry name" value="Formate_THF_ligase"/>
</dbReference>
<keyword evidence="4" id="KW-0436">Ligase</keyword>
<proteinExistence type="predicted"/>
<keyword evidence="3" id="KW-0554">One-carbon metabolism</keyword>
<dbReference type="GO" id="GO:0004329">
    <property type="term" value="F:formate-tetrahydrofolate ligase activity"/>
    <property type="evidence" value="ECO:0007669"/>
    <property type="project" value="UniProtKB-EC"/>
</dbReference>
<evidence type="ECO:0000313" key="7">
    <source>
        <dbReference type="EMBL" id="KAF5914816.1"/>
    </source>
</evidence>
<accession>A0A7J7EHB3</accession>
<keyword evidence="8" id="KW-1185">Reference proteome</keyword>
<dbReference type="FunFam" id="3.40.50.300:FF:004716">
    <property type="entry name" value="Methylenetetrahydrofolate dehydrogenase (NADP+-dependent) 1, methenyltetrahydrofolate cyclohydrolase, formyltetrahydrofolate synthetase"/>
    <property type="match status" value="1"/>
</dbReference>
<dbReference type="EC" id="6.3.4.3" evidence="2"/>
<organism evidence="7 8">
    <name type="scientific">Diceros bicornis minor</name>
    <name type="common">South-central black rhinoceros</name>
    <dbReference type="NCBI Taxonomy" id="77932"/>
    <lineage>
        <taxon>Eukaryota</taxon>
        <taxon>Metazoa</taxon>
        <taxon>Chordata</taxon>
        <taxon>Craniata</taxon>
        <taxon>Vertebrata</taxon>
        <taxon>Euteleostomi</taxon>
        <taxon>Mammalia</taxon>
        <taxon>Eutheria</taxon>
        <taxon>Laurasiatheria</taxon>
        <taxon>Perissodactyla</taxon>
        <taxon>Rhinocerotidae</taxon>
        <taxon>Diceros</taxon>
    </lineage>
</organism>
<feature type="non-terminal residue" evidence="7">
    <location>
        <position position="1"/>
    </location>
</feature>
<gene>
    <name evidence="7" type="ORF">HPG69_010882</name>
</gene>
<protein>
    <recommendedName>
        <fullName evidence="2">formate--tetrahydrofolate ligase</fullName>
        <ecNumber evidence="2">6.3.4.3</ecNumber>
    </recommendedName>
</protein>
<evidence type="ECO:0000313" key="8">
    <source>
        <dbReference type="Proteomes" id="UP000551758"/>
    </source>
</evidence>
<evidence type="ECO:0000256" key="3">
    <source>
        <dbReference type="ARBA" id="ARBA00022563"/>
    </source>
</evidence>
<evidence type="ECO:0000256" key="1">
    <source>
        <dbReference type="ARBA" id="ARBA00004777"/>
    </source>
</evidence>
<dbReference type="Proteomes" id="UP000551758">
    <property type="component" value="Unassembled WGS sequence"/>
</dbReference>
<dbReference type="InterPro" id="IPR020628">
    <property type="entry name" value="Formate_THF_ligase_CS"/>
</dbReference>
<dbReference type="EMBL" id="JACDTQ010003071">
    <property type="protein sequence ID" value="KAF5914816.1"/>
    <property type="molecule type" value="Genomic_DNA"/>
</dbReference>
<comment type="pathway">
    <text evidence="1">One-carbon metabolism; tetrahydrofolate interconversion.</text>
</comment>
<dbReference type="Pfam" id="PF01268">
    <property type="entry name" value="FTHFS"/>
    <property type="match status" value="2"/>
</dbReference>
<keyword evidence="5" id="KW-0547">Nucleotide-binding</keyword>